<accession>A0AAN7VD93</accession>
<dbReference type="GO" id="GO:0016973">
    <property type="term" value="P:poly(A)+ mRNA export from nucleus"/>
    <property type="evidence" value="ECO:0007669"/>
    <property type="project" value="TreeGrafter"/>
</dbReference>
<dbReference type="Gene3D" id="1.10.8.10">
    <property type="entry name" value="DNA helicase RuvA subunit, C-terminal domain"/>
    <property type="match status" value="1"/>
</dbReference>
<evidence type="ECO:0000259" key="8">
    <source>
        <dbReference type="PROSITE" id="PS50177"/>
    </source>
</evidence>
<evidence type="ECO:0000313" key="10">
    <source>
        <dbReference type="EMBL" id="KAK5643391.1"/>
    </source>
</evidence>
<dbReference type="SUPFAM" id="SSF54427">
    <property type="entry name" value="NTF2-like"/>
    <property type="match status" value="1"/>
</dbReference>
<dbReference type="InterPro" id="IPR057125">
    <property type="entry name" value="NXF1/2/3/5-like_LRR"/>
</dbReference>
<evidence type="ECO:0000256" key="6">
    <source>
        <dbReference type="ARBA" id="ARBA00022816"/>
    </source>
</evidence>
<dbReference type="InterPro" id="IPR009060">
    <property type="entry name" value="UBA-like_sf"/>
</dbReference>
<keyword evidence="6" id="KW-0509">mRNA transport</keyword>
<reference evidence="10 11" key="1">
    <citation type="journal article" date="2024" name="Insects">
        <title>An Improved Chromosome-Level Genome Assembly of the Firefly Pyrocoelia pectoralis.</title>
        <authorList>
            <person name="Fu X."/>
            <person name="Meyer-Rochow V.B."/>
            <person name="Ballantyne L."/>
            <person name="Zhu X."/>
        </authorList>
    </citation>
    <scope>NUCLEOTIDE SEQUENCE [LARGE SCALE GENOMIC DNA]</scope>
    <source>
        <strain evidence="10">XCY_ONT2</strain>
    </source>
</reference>
<evidence type="ECO:0000256" key="1">
    <source>
        <dbReference type="ARBA" id="ARBA00004123"/>
    </source>
</evidence>
<evidence type="ECO:0000256" key="4">
    <source>
        <dbReference type="ARBA" id="ARBA00022614"/>
    </source>
</evidence>
<evidence type="ECO:0000256" key="2">
    <source>
        <dbReference type="ARBA" id="ARBA00009285"/>
    </source>
</evidence>
<dbReference type="PROSITE" id="PS51281">
    <property type="entry name" value="TAP_C"/>
    <property type="match status" value="1"/>
</dbReference>
<dbReference type="Pfam" id="PF22602">
    <property type="entry name" value="NXF_NTF2"/>
    <property type="match status" value="1"/>
</dbReference>
<evidence type="ECO:0000256" key="7">
    <source>
        <dbReference type="ARBA" id="ARBA00023242"/>
    </source>
</evidence>
<dbReference type="SMART" id="SM00804">
    <property type="entry name" value="TAP_C"/>
    <property type="match status" value="1"/>
</dbReference>
<keyword evidence="11" id="KW-1185">Reference proteome</keyword>
<keyword evidence="4" id="KW-0433">Leucine-rich repeat</keyword>
<dbReference type="InterPro" id="IPR032675">
    <property type="entry name" value="LRR_dom_sf"/>
</dbReference>
<dbReference type="Pfam" id="PF03943">
    <property type="entry name" value="TAP_C"/>
    <property type="match status" value="1"/>
</dbReference>
<sequence length="536" mass="61885">MSTNAAQIKMSHVAVILNEANVNSGILLKEKKLLSNQNYWHKIIVQNCAGVPRDLILKSILDNVHPLDFIPVCYNTEKRNVSFFARNCAMAIEKLCHQNLIVQNPQNLDQPFKLMIILAFSNTTELVVNVQENIAKILTKKFNSNTKSLNLDSFHKDPDLTEFCILSQPKILYFVLHLSKQFQIQSLRLTNNDIHMLSPIESIWGMKSLMSLDLRFNRIENISELNILKTMQITELYLEGNPLCDLYDEYTYVQAVKEVCPKIEKLDGILLGQKGFLSFRRNFLCNRYGHELVNRFLEHFFTFYDSPHRALLITLYHEMAMFSLTCSYLTGQMSTSTSNLGVYKSMQRNIKVMSDLAKSEQCLMRGPKNICDIFTKLPTTEHDPYNFTVDLVYYSEVTAIITVTGVYRECTKSLLDTERILGFTRTFVLLKGVKDEFKIVNEQLHVSNATTSQQQRAFKMVKLNKPLSLEILKPRNAAEKNEMANSFKLLTNLNLEWSKKCLEDCDYDFRKSLMLFVDLYKVDKIPEVAFLADNIK</sequence>
<name>A0AAN7VD93_9COLE</name>
<dbReference type="InterPro" id="IPR012677">
    <property type="entry name" value="Nucleotide-bd_a/b_plait_sf"/>
</dbReference>
<gene>
    <name evidence="10" type="ORF">RI129_007236</name>
</gene>
<dbReference type="InterPro" id="IPR018222">
    <property type="entry name" value="Nuclear_transport_factor_2_euk"/>
</dbReference>
<keyword evidence="7" id="KW-0539">Nucleus</keyword>
<protein>
    <submittedName>
        <fullName evidence="10">Uncharacterized protein</fullName>
    </submittedName>
</protein>
<dbReference type="EMBL" id="JAVRBK010000005">
    <property type="protein sequence ID" value="KAK5643391.1"/>
    <property type="molecule type" value="Genomic_DNA"/>
</dbReference>
<dbReference type="InterPro" id="IPR032710">
    <property type="entry name" value="NTF2-like_dom_sf"/>
</dbReference>
<dbReference type="SUPFAM" id="SSF54928">
    <property type="entry name" value="RNA-binding domain, RBD"/>
    <property type="match status" value="1"/>
</dbReference>
<feature type="domain" description="TAP-C" evidence="9">
    <location>
        <begin position="478"/>
        <end position="533"/>
    </location>
</feature>
<dbReference type="InterPro" id="IPR030217">
    <property type="entry name" value="NXF_fam"/>
</dbReference>
<dbReference type="FunFam" id="1.10.8.10:FF:000018">
    <property type="entry name" value="Nuclear RNA export factor 1"/>
    <property type="match status" value="1"/>
</dbReference>
<dbReference type="PROSITE" id="PS51450">
    <property type="entry name" value="LRR"/>
    <property type="match status" value="1"/>
</dbReference>
<proteinExistence type="inferred from homology"/>
<comment type="similarity">
    <text evidence="2">Belongs to the NXF family.</text>
</comment>
<dbReference type="InterPro" id="IPR002075">
    <property type="entry name" value="NTF2_dom"/>
</dbReference>
<evidence type="ECO:0000259" key="9">
    <source>
        <dbReference type="PROSITE" id="PS51281"/>
    </source>
</evidence>
<dbReference type="SUPFAM" id="SSF46934">
    <property type="entry name" value="UBA-like"/>
    <property type="match status" value="1"/>
</dbReference>
<dbReference type="SUPFAM" id="SSF52058">
    <property type="entry name" value="L domain-like"/>
    <property type="match status" value="1"/>
</dbReference>
<comment type="subcellular location">
    <subcellularLocation>
        <location evidence="1">Nucleus</location>
    </subcellularLocation>
</comment>
<dbReference type="Gene3D" id="3.30.70.330">
    <property type="match status" value="1"/>
</dbReference>
<organism evidence="10 11">
    <name type="scientific">Pyrocoelia pectoralis</name>
    <dbReference type="NCBI Taxonomy" id="417401"/>
    <lineage>
        <taxon>Eukaryota</taxon>
        <taxon>Metazoa</taxon>
        <taxon>Ecdysozoa</taxon>
        <taxon>Arthropoda</taxon>
        <taxon>Hexapoda</taxon>
        <taxon>Insecta</taxon>
        <taxon>Pterygota</taxon>
        <taxon>Neoptera</taxon>
        <taxon>Endopterygota</taxon>
        <taxon>Coleoptera</taxon>
        <taxon>Polyphaga</taxon>
        <taxon>Elateriformia</taxon>
        <taxon>Elateroidea</taxon>
        <taxon>Lampyridae</taxon>
        <taxon>Lampyrinae</taxon>
        <taxon>Pyrocoelia</taxon>
    </lineage>
</organism>
<dbReference type="InterPro" id="IPR001611">
    <property type="entry name" value="Leu-rich_rpt"/>
</dbReference>
<dbReference type="PANTHER" id="PTHR10662:SF22">
    <property type="entry name" value="NUCLEAR RNA EXPORT FACTOR 1"/>
    <property type="match status" value="1"/>
</dbReference>
<evidence type="ECO:0000313" key="11">
    <source>
        <dbReference type="Proteomes" id="UP001329430"/>
    </source>
</evidence>
<feature type="domain" description="NTF2" evidence="8">
    <location>
        <begin position="292"/>
        <end position="446"/>
    </location>
</feature>
<dbReference type="InterPro" id="IPR035979">
    <property type="entry name" value="RBD_domain_sf"/>
</dbReference>
<keyword evidence="3" id="KW-0813">Transport</keyword>
<dbReference type="PANTHER" id="PTHR10662">
    <property type="entry name" value="NUCLEAR RNA EXPORT FACTOR"/>
    <property type="match status" value="1"/>
</dbReference>
<dbReference type="CDD" id="cd14342">
    <property type="entry name" value="UBA_TAP-C"/>
    <property type="match status" value="1"/>
</dbReference>
<comment type="caution">
    <text evidence="10">The sequence shown here is derived from an EMBL/GenBank/DDBJ whole genome shotgun (WGS) entry which is preliminary data.</text>
</comment>
<dbReference type="Gene3D" id="3.80.10.10">
    <property type="entry name" value="Ribonuclease Inhibitor"/>
    <property type="match status" value="1"/>
</dbReference>
<keyword evidence="5" id="KW-0677">Repeat</keyword>
<evidence type="ECO:0000256" key="5">
    <source>
        <dbReference type="ARBA" id="ARBA00022737"/>
    </source>
</evidence>
<dbReference type="PROSITE" id="PS50177">
    <property type="entry name" value="NTF2_DOMAIN"/>
    <property type="match status" value="1"/>
</dbReference>
<dbReference type="GO" id="GO:0003723">
    <property type="term" value="F:RNA binding"/>
    <property type="evidence" value="ECO:0007669"/>
    <property type="project" value="TreeGrafter"/>
</dbReference>
<dbReference type="AlphaFoldDB" id="A0AAN7VD93"/>
<dbReference type="Pfam" id="PF24048">
    <property type="entry name" value="LRR_NXF1-5"/>
    <property type="match status" value="1"/>
</dbReference>
<dbReference type="Proteomes" id="UP001329430">
    <property type="component" value="Chromosome 5"/>
</dbReference>
<dbReference type="Gene3D" id="3.10.450.50">
    <property type="match status" value="1"/>
</dbReference>
<dbReference type="InterPro" id="IPR005637">
    <property type="entry name" value="TAP_C_dom"/>
</dbReference>
<dbReference type="GO" id="GO:0005634">
    <property type="term" value="C:nucleus"/>
    <property type="evidence" value="ECO:0007669"/>
    <property type="project" value="UniProtKB-SubCell"/>
</dbReference>
<evidence type="ECO:0000256" key="3">
    <source>
        <dbReference type="ARBA" id="ARBA00022448"/>
    </source>
</evidence>